<name>A0A915PLB1_9BILA</name>
<dbReference type="PROSITE" id="PS01033">
    <property type="entry name" value="GLOBIN"/>
    <property type="match status" value="1"/>
</dbReference>
<feature type="coiled-coil region" evidence="4">
    <location>
        <begin position="164"/>
        <end position="191"/>
    </location>
</feature>
<dbReference type="Proteomes" id="UP000887581">
    <property type="component" value="Unplaced"/>
</dbReference>
<keyword evidence="4" id="KW-0175">Coiled coil</keyword>
<evidence type="ECO:0000313" key="7">
    <source>
        <dbReference type="WBParaSite" id="sdigi.contig126.g4859.t1"/>
    </source>
</evidence>
<dbReference type="GO" id="GO:0046872">
    <property type="term" value="F:metal ion binding"/>
    <property type="evidence" value="ECO:0007669"/>
    <property type="project" value="UniProtKB-KW"/>
</dbReference>
<dbReference type="InterPro" id="IPR000971">
    <property type="entry name" value="Globin"/>
</dbReference>
<organism evidence="6 7">
    <name type="scientific">Setaria digitata</name>
    <dbReference type="NCBI Taxonomy" id="48799"/>
    <lineage>
        <taxon>Eukaryota</taxon>
        <taxon>Metazoa</taxon>
        <taxon>Ecdysozoa</taxon>
        <taxon>Nematoda</taxon>
        <taxon>Chromadorea</taxon>
        <taxon>Rhabditida</taxon>
        <taxon>Spirurina</taxon>
        <taxon>Spiruromorpha</taxon>
        <taxon>Filarioidea</taxon>
        <taxon>Setariidae</taxon>
        <taxon>Setaria</taxon>
    </lineage>
</organism>
<dbReference type="InterPro" id="IPR044399">
    <property type="entry name" value="Mb-like_M"/>
</dbReference>
<dbReference type="InterPro" id="IPR012292">
    <property type="entry name" value="Globin/Proto"/>
</dbReference>
<reference evidence="7" key="1">
    <citation type="submission" date="2022-11" db="UniProtKB">
        <authorList>
            <consortium name="WormBaseParasite"/>
        </authorList>
    </citation>
    <scope>IDENTIFICATION</scope>
</reference>
<evidence type="ECO:0000256" key="4">
    <source>
        <dbReference type="SAM" id="Coils"/>
    </source>
</evidence>
<protein>
    <submittedName>
        <fullName evidence="7">Globin family profile domain-containing protein</fullName>
    </submittedName>
</protein>
<keyword evidence="2" id="KW-0479">Metal-binding</keyword>
<accession>A0A915PLB1</accession>
<evidence type="ECO:0000256" key="1">
    <source>
        <dbReference type="ARBA" id="ARBA00022617"/>
    </source>
</evidence>
<evidence type="ECO:0000256" key="3">
    <source>
        <dbReference type="ARBA" id="ARBA00023004"/>
    </source>
</evidence>
<dbReference type="SUPFAM" id="SSF46458">
    <property type="entry name" value="Globin-like"/>
    <property type="match status" value="1"/>
</dbReference>
<feature type="domain" description="Globin" evidence="5">
    <location>
        <begin position="8"/>
        <end position="172"/>
    </location>
</feature>
<sequence>MNKSSSLNLSTTQLLLVRKTWAHARNQGALEPALSIFRNSFFKCGEIRSLIMDGPKNVGHERLKKHAKSFTDIMDRLIIGLETKETVIEELRMAGRAHASLLRDSRHKSDSKGMAQSLNGCPFRLAHFEHFASAMIERTLEWGEKKDRNKTTQTGWTKIVLFVVEQLREGYQEAIREERRARRQKQQSQSEQV</sequence>
<proteinExistence type="predicted"/>
<dbReference type="GO" id="GO:0019825">
    <property type="term" value="F:oxygen binding"/>
    <property type="evidence" value="ECO:0007669"/>
    <property type="project" value="InterPro"/>
</dbReference>
<dbReference type="GO" id="GO:0020037">
    <property type="term" value="F:heme binding"/>
    <property type="evidence" value="ECO:0007669"/>
    <property type="project" value="InterPro"/>
</dbReference>
<keyword evidence="3" id="KW-0408">Iron</keyword>
<dbReference type="PANTHER" id="PTHR46458:SF8">
    <property type="entry name" value="GLOBIN-LIKE PROTEIN 6"/>
    <property type="match status" value="1"/>
</dbReference>
<dbReference type="InterPro" id="IPR050532">
    <property type="entry name" value="Globin-like_OT"/>
</dbReference>
<dbReference type="InterPro" id="IPR009050">
    <property type="entry name" value="Globin-like_sf"/>
</dbReference>
<evidence type="ECO:0000313" key="6">
    <source>
        <dbReference type="Proteomes" id="UP000887581"/>
    </source>
</evidence>
<dbReference type="Gene3D" id="1.10.490.10">
    <property type="entry name" value="Globins"/>
    <property type="match status" value="1"/>
</dbReference>
<dbReference type="AlphaFoldDB" id="A0A915PLB1"/>
<dbReference type="WBParaSite" id="sdigi.contig126.g4859.t1">
    <property type="protein sequence ID" value="sdigi.contig126.g4859.t1"/>
    <property type="gene ID" value="sdigi.contig126.g4859"/>
</dbReference>
<evidence type="ECO:0000256" key="2">
    <source>
        <dbReference type="ARBA" id="ARBA00022723"/>
    </source>
</evidence>
<keyword evidence="6" id="KW-1185">Reference proteome</keyword>
<evidence type="ECO:0000259" key="5">
    <source>
        <dbReference type="PROSITE" id="PS01033"/>
    </source>
</evidence>
<dbReference type="PANTHER" id="PTHR46458">
    <property type="entry name" value="BLR2807 PROTEIN"/>
    <property type="match status" value="1"/>
</dbReference>
<dbReference type="CDD" id="cd01040">
    <property type="entry name" value="Mb-like"/>
    <property type="match status" value="1"/>
</dbReference>
<keyword evidence="1" id="KW-0349">Heme</keyword>